<dbReference type="Proteomes" id="UP000024635">
    <property type="component" value="Unassembled WGS sequence"/>
</dbReference>
<dbReference type="AlphaFoldDB" id="A0A016VHE0"/>
<accession>A0A016VHE0</accession>
<name>A0A016VHE0_9BILA</name>
<dbReference type="EMBL" id="JARK01001346">
    <property type="protein sequence ID" value="EYC26706.1"/>
    <property type="molecule type" value="Genomic_DNA"/>
</dbReference>
<proteinExistence type="predicted"/>
<gene>
    <name evidence="1" type="primary">Acey_s0010.g924</name>
    <name evidence="1" type="ORF">Y032_0010g924</name>
</gene>
<sequence>MVNLYCIPLYIFIHNPTQHKTKTPEYPQAAYVCDRDAHDVPPRLTRFHQVCAFRGGLHVDHRFRRDDEEGLPFREGEDEVSACLVSSENFLMLARNRLLFTLVKEGSRLTDSGQASTAATTQEKAINTRILMSKVREALFESLWNTIR</sequence>
<organism evidence="1 2">
    <name type="scientific">Ancylostoma ceylanicum</name>
    <dbReference type="NCBI Taxonomy" id="53326"/>
    <lineage>
        <taxon>Eukaryota</taxon>
        <taxon>Metazoa</taxon>
        <taxon>Ecdysozoa</taxon>
        <taxon>Nematoda</taxon>
        <taxon>Chromadorea</taxon>
        <taxon>Rhabditida</taxon>
        <taxon>Rhabditina</taxon>
        <taxon>Rhabditomorpha</taxon>
        <taxon>Strongyloidea</taxon>
        <taxon>Ancylostomatidae</taxon>
        <taxon>Ancylostomatinae</taxon>
        <taxon>Ancylostoma</taxon>
    </lineage>
</organism>
<reference evidence="2" key="1">
    <citation type="journal article" date="2015" name="Nat. Genet.">
        <title>The genome and transcriptome of the zoonotic hookworm Ancylostoma ceylanicum identify infection-specific gene families.</title>
        <authorList>
            <person name="Schwarz E.M."/>
            <person name="Hu Y."/>
            <person name="Antoshechkin I."/>
            <person name="Miller M.M."/>
            <person name="Sternberg P.W."/>
            <person name="Aroian R.V."/>
        </authorList>
    </citation>
    <scope>NUCLEOTIDE SEQUENCE</scope>
    <source>
        <strain evidence="2">HY135</strain>
    </source>
</reference>
<comment type="caution">
    <text evidence="1">The sequence shown here is derived from an EMBL/GenBank/DDBJ whole genome shotgun (WGS) entry which is preliminary data.</text>
</comment>
<keyword evidence="2" id="KW-1185">Reference proteome</keyword>
<protein>
    <submittedName>
        <fullName evidence="1">Uncharacterized protein</fullName>
    </submittedName>
</protein>
<evidence type="ECO:0000313" key="1">
    <source>
        <dbReference type="EMBL" id="EYC26706.1"/>
    </source>
</evidence>
<evidence type="ECO:0000313" key="2">
    <source>
        <dbReference type="Proteomes" id="UP000024635"/>
    </source>
</evidence>